<evidence type="ECO:0000256" key="8">
    <source>
        <dbReference type="ARBA" id="ARBA00023186"/>
    </source>
</evidence>
<dbReference type="NCBIfam" id="NF008035">
    <property type="entry name" value="PRK10767.1"/>
    <property type="match status" value="1"/>
</dbReference>
<dbReference type="CDD" id="cd06257">
    <property type="entry name" value="DnaJ"/>
    <property type="match status" value="1"/>
</dbReference>
<dbReference type="Pfam" id="PF00684">
    <property type="entry name" value="DnaJ_CXXCXGXG"/>
    <property type="match status" value="1"/>
</dbReference>
<evidence type="ECO:0000256" key="7">
    <source>
        <dbReference type="ARBA" id="ARBA00023016"/>
    </source>
</evidence>
<feature type="zinc finger region" description="CR-type" evidence="13">
    <location>
        <begin position="136"/>
        <end position="218"/>
    </location>
</feature>
<comment type="caution">
    <text evidence="16">The sequence shown here is derived from an EMBL/GenBank/DDBJ whole genome shotgun (WGS) entry which is preliminary data.</text>
</comment>
<comment type="function">
    <text evidence="9 12">Participates actively in the response to hyperosmotic and heat shock by preventing the aggregation of stress-denatured proteins and by disaggregating proteins, also in an autonomous, DnaK-independent fashion. Unfolded proteins bind initially to DnaJ; upon interaction with the DnaJ-bound protein, DnaK hydrolyzes its bound ATP, resulting in the formation of a stable complex. GrpE releases ADP from DnaK; ATP binding to DnaK triggers the release of the substrate protein, thus completing the reaction cycle. Several rounds of ATP-dependent interactions between DnaJ, DnaK and GrpE are required for fully efficient folding. Also involved, together with DnaK and GrpE, in the DNA replication of plasmids through activation of initiation proteins.</text>
</comment>
<feature type="binding site" evidence="12">
    <location>
        <position position="209"/>
    </location>
    <ligand>
        <name>Zn(2+)</name>
        <dbReference type="ChEBI" id="CHEBI:29105"/>
        <label>1</label>
    </ligand>
</feature>
<comment type="domain">
    <text evidence="12">The J domain is necessary and sufficient to stimulate DnaK ATPase activity. Zinc center 1 plays an important role in the autonomous, DnaK-independent chaperone activity of DnaJ. Zinc center 2 is essential for interaction with DnaK and for DnaJ activity.</text>
</comment>
<dbReference type="PRINTS" id="PR00625">
    <property type="entry name" value="JDOMAIN"/>
</dbReference>
<dbReference type="GO" id="GO:0005737">
    <property type="term" value="C:cytoplasm"/>
    <property type="evidence" value="ECO:0007669"/>
    <property type="project" value="UniProtKB-SubCell"/>
</dbReference>
<comment type="subcellular location">
    <subcellularLocation>
        <location evidence="12">Cytoplasm</location>
    </subcellularLocation>
</comment>
<dbReference type="HAMAP" id="MF_01152">
    <property type="entry name" value="DnaJ"/>
    <property type="match status" value="1"/>
</dbReference>
<dbReference type="GO" id="GO:0051082">
    <property type="term" value="F:unfolded protein binding"/>
    <property type="evidence" value="ECO:0007669"/>
    <property type="project" value="UniProtKB-UniRule"/>
</dbReference>
<evidence type="ECO:0000256" key="1">
    <source>
        <dbReference type="ARBA" id="ARBA00022490"/>
    </source>
</evidence>
<keyword evidence="4 12" id="KW-0677">Repeat</keyword>
<dbReference type="CDD" id="cd10747">
    <property type="entry name" value="DnaJ_C"/>
    <property type="match status" value="1"/>
</dbReference>
<organism evidence="16 17">
    <name type="scientific">Candidatus Abawacabacteria bacterium RBG_16_42_10</name>
    <dbReference type="NCBI Taxonomy" id="1817814"/>
    <lineage>
        <taxon>Bacteria</taxon>
        <taxon>Candidatus Abawacaibacteriota</taxon>
    </lineage>
</organism>
<evidence type="ECO:0000313" key="16">
    <source>
        <dbReference type="EMBL" id="OGC82326.1"/>
    </source>
</evidence>
<dbReference type="InterPro" id="IPR036410">
    <property type="entry name" value="HSP_DnaJ_Cys-rich_dom_sf"/>
</dbReference>
<dbReference type="InterPro" id="IPR018253">
    <property type="entry name" value="DnaJ_domain_CS"/>
</dbReference>
<dbReference type="GO" id="GO:0008270">
    <property type="term" value="F:zinc ion binding"/>
    <property type="evidence" value="ECO:0007669"/>
    <property type="project" value="UniProtKB-UniRule"/>
</dbReference>
<feature type="binding site" evidence="12">
    <location>
        <position position="169"/>
    </location>
    <ligand>
        <name>Zn(2+)</name>
        <dbReference type="ChEBI" id="CHEBI:29105"/>
        <label>2</label>
    </ligand>
</feature>
<evidence type="ECO:0000256" key="11">
    <source>
        <dbReference type="ARBA" id="ARBA00067609"/>
    </source>
</evidence>
<keyword evidence="6 12" id="KW-0862">Zinc</keyword>
<comment type="cofactor">
    <cofactor evidence="12">
        <name>Zn(2+)</name>
        <dbReference type="ChEBI" id="CHEBI:29105"/>
    </cofactor>
    <text evidence="12">Binds 2 Zn(2+) ions per monomer.</text>
</comment>
<feature type="repeat" description="CXXCXGXG motif" evidence="12">
    <location>
        <begin position="192"/>
        <end position="199"/>
    </location>
</feature>
<comment type="similarity">
    <text evidence="10 12">Belongs to the DnaJ family.</text>
</comment>
<evidence type="ECO:0000256" key="5">
    <source>
        <dbReference type="ARBA" id="ARBA00022771"/>
    </source>
</evidence>
<dbReference type="GO" id="GO:0006260">
    <property type="term" value="P:DNA replication"/>
    <property type="evidence" value="ECO:0007669"/>
    <property type="project" value="UniProtKB-KW"/>
</dbReference>
<dbReference type="GO" id="GO:0031072">
    <property type="term" value="F:heat shock protein binding"/>
    <property type="evidence" value="ECO:0007669"/>
    <property type="project" value="InterPro"/>
</dbReference>
<keyword evidence="1 12" id="KW-0963">Cytoplasm</keyword>
<evidence type="ECO:0000256" key="10">
    <source>
        <dbReference type="ARBA" id="ARBA00061004"/>
    </source>
</evidence>
<keyword evidence="3 12" id="KW-0479">Metal-binding</keyword>
<dbReference type="PROSITE" id="PS00636">
    <property type="entry name" value="DNAJ_1"/>
    <property type="match status" value="1"/>
</dbReference>
<feature type="repeat" description="CXXCXGXG motif" evidence="12">
    <location>
        <begin position="149"/>
        <end position="156"/>
    </location>
</feature>
<feature type="domain" description="CR-type" evidence="15">
    <location>
        <begin position="136"/>
        <end position="218"/>
    </location>
</feature>
<evidence type="ECO:0000256" key="4">
    <source>
        <dbReference type="ARBA" id="ARBA00022737"/>
    </source>
</evidence>
<dbReference type="FunFam" id="2.60.260.20:FF:000005">
    <property type="entry name" value="Chaperone protein dnaJ 1, mitochondrial"/>
    <property type="match status" value="1"/>
</dbReference>
<dbReference type="FunFam" id="1.10.287.110:FF:000034">
    <property type="entry name" value="Chaperone protein DnaJ"/>
    <property type="match status" value="1"/>
</dbReference>
<dbReference type="PANTHER" id="PTHR43096">
    <property type="entry name" value="DNAJ HOMOLOG 1, MITOCHONDRIAL-RELATED"/>
    <property type="match status" value="1"/>
</dbReference>
<feature type="repeat" description="CXXCXGXG motif" evidence="12">
    <location>
        <begin position="166"/>
        <end position="173"/>
    </location>
</feature>
<dbReference type="GO" id="GO:0042026">
    <property type="term" value="P:protein refolding"/>
    <property type="evidence" value="ECO:0007669"/>
    <property type="project" value="TreeGrafter"/>
</dbReference>
<feature type="binding site" evidence="12">
    <location>
        <position position="149"/>
    </location>
    <ligand>
        <name>Zn(2+)</name>
        <dbReference type="ChEBI" id="CHEBI:29105"/>
        <label>1</label>
    </ligand>
</feature>
<evidence type="ECO:0000259" key="15">
    <source>
        <dbReference type="PROSITE" id="PS51188"/>
    </source>
</evidence>
<evidence type="ECO:0000256" key="6">
    <source>
        <dbReference type="ARBA" id="ARBA00022833"/>
    </source>
</evidence>
<evidence type="ECO:0000256" key="9">
    <source>
        <dbReference type="ARBA" id="ARBA00053423"/>
    </source>
</evidence>
<feature type="repeat" description="CXXCXGXG motif" evidence="12">
    <location>
        <begin position="206"/>
        <end position="213"/>
    </location>
</feature>
<dbReference type="InterPro" id="IPR002939">
    <property type="entry name" value="DnaJ_C"/>
</dbReference>
<dbReference type="EMBL" id="MEWR01000008">
    <property type="protein sequence ID" value="OGC82326.1"/>
    <property type="molecule type" value="Genomic_DNA"/>
</dbReference>
<feature type="domain" description="J" evidence="14">
    <location>
        <begin position="4"/>
        <end position="69"/>
    </location>
</feature>
<dbReference type="InterPro" id="IPR001305">
    <property type="entry name" value="HSP_DnaJ_Cys-rich_dom"/>
</dbReference>
<feature type="binding site" evidence="12">
    <location>
        <position position="166"/>
    </location>
    <ligand>
        <name>Zn(2+)</name>
        <dbReference type="ChEBI" id="CHEBI:29105"/>
        <label>2</label>
    </ligand>
</feature>
<dbReference type="PROSITE" id="PS51188">
    <property type="entry name" value="ZF_CR"/>
    <property type="match status" value="1"/>
</dbReference>
<dbReference type="SUPFAM" id="SSF46565">
    <property type="entry name" value="Chaperone J-domain"/>
    <property type="match status" value="1"/>
</dbReference>
<dbReference type="GO" id="GO:0009408">
    <property type="term" value="P:response to heat"/>
    <property type="evidence" value="ECO:0007669"/>
    <property type="project" value="InterPro"/>
</dbReference>
<proteinExistence type="inferred from homology"/>
<dbReference type="Gene3D" id="2.10.230.10">
    <property type="entry name" value="Heat shock protein DnaJ, cysteine-rich domain"/>
    <property type="match status" value="1"/>
</dbReference>
<evidence type="ECO:0000259" key="14">
    <source>
        <dbReference type="PROSITE" id="PS50076"/>
    </source>
</evidence>
<dbReference type="Proteomes" id="UP000177614">
    <property type="component" value="Unassembled WGS sequence"/>
</dbReference>
<dbReference type="NCBIfam" id="TIGR02349">
    <property type="entry name" value="DnaJ_bact"/>
    <property type="match status" value="1"/>
</dbReference>
<protein>
    <recommendedName>
        <fullName evidence="11 12">Chaperone protein DnaJ</fullName>
    </recommendedName>
</protein>
<feature type="binding site" evidence="12">
    <location>
        <position position="192"/>
    </location>
    <ligand>
        <name>Zn(2+)</name>
        <dbReference type="ChEBI" id="CHEBI:29105"/>
        <label>2</label>
    </ligand>
</feature>
<name>A0A1F4XKZ4_9BACT</name>
<dbReference type="PROSITE" id="PS50076">
    <property type="entry name" value="DNAJ_2"/>
    <property type="match status" value="1"/>
</dbReference>
<dbReference type="InterPro" id="IPR008971">
    <property type="entry name" value="HSP40/DnaJ_pept-bd"/>
</dbReference>
<dbReference type="PANTHER" id="PTHR43096:SF48">
    <property type="entry name" value="CHAPERONE PROTEIN DNAJ"/>
    <property type="match status" value="1"/>
</dbReference>
<dbReference type="Gene3D" id="2.60.260.20">
    <property type="entry name" value="Urease metallochaperone UreE, N-terminal domain"/>
    <property type="match status" value="2"/>
</dbReference>
<dbReference type="Pfam" id="PF00226">
    <property type="entry name" value="DnaJ"/>
    <property type="match status" value="1"/>
</dbReference>
<keyword evidence="8 12" id="KW-0143">Chaperone</keyword>
<evidence type="ECO:0000256" key="12">
    <source>
        <dbReference type="HAMAP-Rule" id="MF_01152"/>
    </source>
</evidence>
<dbReference type="Gene3D" id="1.10.287.110">
    <property type="entry name" value="DnaJ domain"/>
    <property type="match status" value="1"/>
</dbReference>
<feature type="binding site" evidence="12">
    <location>
        <position position="206"/>
    </location>
    <ligand>
        <name>Zn(2+)</name>
        <dbReference type="ChEBI" id="CHEBI:29105"/>
        <label>1</label>
    </ligand>
</feature>
<evidence type="ECO:0000256" key="3">
    <source>
        <dbReference type="ARBA" id="ARBA00022723"/>
    </source>
</evidence>
<evidence type="ECO:0000256" key="13">
    <source>
        <dbReference type="PROSITE-ProRule" id="PRU00546"/>
    </source>
</evidence>
<evidence type="ECO:0000256" key="2">
    <source>
        <dbReference type="ARBA" id="ARBA00022705"/>
    </source>
</evidence>
<dbReference type="SMART" id="SM00271">
    <property type="entry name" value="DnaJ"/>
    <property type="match status" value="1"/>
</dbReference>
<keyword evidence="7 12" id="KW-0346">Stress response</keyword>
<dbReference type="SUPFAM" id="SSF57938">
    <property type="entry name" value="DnaJ/Hsp40 cysteine-rich domain"/>
    <property type="match status" value="1"/>
</dbReference>
<dbReference type="GO" id="GO:0005524">
    <property type="term" value="F:ATP binding"/>
    <property type="evidence" value="ECO:0007669"/>
    <property type="project" value="InterPro"/>
</dbReference>
<accession>A0A1F4XKZ4</accession>
<dbReference type="InterPro" id="IPR012724">
    <property type="entry name" value="DnaJ"/>
</dbReference>
<comment type="subunit">
    <text evidence="12">Homodimer.</text>
</comment>
<dbReference type="InterPro" id="IPR036869">
    <property type="entry name" value="J_dom_sf"/>
</dbReference>
<dbReference type="Pfam" id="PF01556">
    <property type="entry name" value="DnaJ_C"/>
    <property type="match status" value="1"/>
</dbReference>
<dbReference type="InterPro" id="IPR001623">
    <property type="entry name" value="DnaJ_domain"/>
</dbReference>
<dbReference type="CDD" id="cd10719">
    <property type="entry name" value="DnaJ_zf"/>
    <property type="match status" value="1"/>
</dbReference>
<dbReference type="AlphaFoldDB" id="A0A1F4XKZ4"/>
<feature type="binding site" evidence="12">
    <location>
        <position position="152"/>
    </location>
    <ligand>
        <name>Zn(2+)</name>
        <dbReference type="ChEBI" id="CHEBI:29105"/>
        <label>1</label>
    </ligand>
</feature>
<keyword evidence="2 12" id="KW-0235">DNA replication</keyword>
<dbReference type="STRING" id="1817814.A2V81_02215"/>
<gene>
    <name evidence="12" type="primary">dnaJ</name>
    <name evidence="16" type="ORF">A2V81_02215</name>
</gene>
<feature type="binding site" evidence="12">
    <location>
        <position position="195"/>
    </location>
    <ligand>
        <name>Zn(2+)</name>
        <dbReference type="ChEBI" id="CHEBI:29105"/>
        <label>2</label>
    </ligand>
</feature>
<sequence length="366" mass="39699">MAQTPYEILGVSRTATLDEVKKAYRKLAKEWHPDKHKGDKSAEEKFKSINNAYEVLSDPQKRQQYDQFGTTGNFGGGPAGAGGGFGQAGFDFSQYGFGDIFENFFSGGGPAGTGRQAQGQDLEMSLRINFEEACFGTDKDIVLTRLTACDHCHGSGGEPGSKVETCSTCQGTGLERRAQNTILGQIVTSQTCHTCHGSGQTYSQRCTECQGEGRKRKQESMTIHVPAGIDNGESLRMRGYGEVGKFGKNPGDLYIHIQVMPSKEFSRDHFDILSQTSIPISTAVLGGTVKIDTIHGETNLKIPAGTQSHTVFKLKDKGIHSASGKHGNHLTTAEITIPTKLSHEEKTLFQNLAEFENAPKKKGIFG</sequence>
<evidence type="ECO:0000313" key="17">
    <source>
        <dbReference type="Proteomes" id="UP000177614"/>
    </source>
</evidence>
<keyword evidence="5 12" id="KW-0863">Zinc-finger</keyword>
<reference evidence="16 17" key="1">
    <citation type="journal article" date="2016" name="Nat. Commun.">
        <title>Thousands of microbial genomes shed light on interconnected biogeochemical processes in an aquifer system.</title>
        <authorList>
            <person name="Anantharaman K."/>
            <person name="Brown C.T."/>
            <person name="Hug L.A."/>
            <person name="Sharon I."/>
            <person name="Castelle C.J."/>
            <person name="Probst A.J."/>
            <person name="Thomas B.C."/>
            <person name="Singh A."/>
            <person name="Wilkins M.J."/>
            <person name="Karaoz U."/>
            <person name="Brodie E.L."/>
            <person name="Williams K.H."/>
            <person name="Hubbard S.S."/>
            <person name="Banfield J.F."/>
        </authorList>
    </citation>
    <scope>NUCLEOTIDE SEQUENCE [LARGE SCALE GENOMIC DNA]</scope>
</reference>
<dbReference type="SUPFAM" id="SSF49493">
    <property type="entry name" value="HSP40/DnaJ peptide-binding domain"/>
    <property type="match status" value="2"/>
</dbReference>
<dbReference type="FunFam" id="2.10.230.10:FF:000002">
    <property type="entry name" value="Molecular chaperone DnaJ"/>
    <property type="match status" value="1"/>
</dbReference>